<dbReference type="AlphaFoldDB" id="A0A2S6GPU4"/>
<dbReference type="InterPro" id="IPR057326">
    <property type="entry name" value="KR_dom"/>
</dbReference>
<dbReference type="PRINTS" id="PR00080">
    <property type="entry name" value="SDRFAMILY"/>
</dbReference>
<comment type="similarity">
    <text evidence="1">Belongs to the short-chain dehydrogenases/reductases (SDR) family.</text>
</comment>
<dbReference type="PANTHER" id="PTHR42760:SF133">
    <property type="entry name" value="3-OXOACYL-[ACYL-CARRIER-PROTEIN] REDUCTASE"/>
    <property type="match status" value="1"/>
</dbReference>
<sequence>MSRFEGKTALVTGGARGIGAAVARRLVAEGARVVIGDVLAQAEWEVGLPEARVRRAHLDVTSEADWFAAVTEAERVFGHLDVVVNNAGIVEFGPITEQSPESFRRVLEVNLVGPWLGMRAVAPSLRAAGGGSIVNISSTAGLIGYADLGAYVASKWALRGLTKTAAMEFARDGIRVCSVHPGPIRTPMTAGFDDSMTAEQPIARFGDPEEVAAMVAFVAAEATYSTGSEFVVDGGAVVAGAGVRPDRAEVGAGDRG</sequence>
<evidence type="ECO:0000256" key="1">
    <source>
        <dbReference type="ARBA" id="ARBA00006484"/>
    </source>
</evidence>
<dbReference type="Proteomes" id="UP000239203">
    <property type="component" value="Unassembled WGS sequence"/>
</dbReference>
<proteinExistence type="inferred from homology"/>
<dbReference type="EMBL" id="PTIX01000008">
    <property type="protein sequence ID" value="PPK67248.1"/>
    <property type="molecule type" value="Genomic_DNA"/>
</dbReference>
<reference evidence="4 5" key="1">
    <citation type="submission" date="2018-02" db="EMBL/GenBank/DDBJ databases">
        <title>Genomic Encyclopedia of Archaeal and Bacterial Type Strains, Phase II (KMG-II): from individual species to whole genera.</title>
        <authorList>
            <person name="Goeker M."/>
        </authorList>
    </citation>
    <scope>NUCLEOTIDE SEQUENCE [LARGE SCALE GENOMIC DNA]</scope>
    <source>
        <strain evidence="4 5">YU 961-1</strain>
    </source>
</reference>
<evidence type="ECO:0000313" key="4">
    <source>
        <dbReference type="EMBL" id="PPK67248.1"/>
    </source>
</evidence>
<evidence type="ECO:0000256" key="2">
    <source>
        <dbReference type="ARBA" id="ARBA00023002"/>
    </source>
</evidence>
<dbReference type="FunFam" id="3.40.50.720:FF:000084">
    <property type="entry name" value="Short-chain dehydrogenase reductase"/>
    <property type="match status" value="1"/>
</dbReference>
<dbReference type="RefSeq" id="WP_104479986.1">
    <property type="nucleotide sequence ID" value="NZ_CP154825.1"/>
</dbReference>
<dbReference type="PANTHER" id="PTHR42760">
    <property type="entry name" value="SHORT-CHAIN DEHYDROGENASES/REDUCTASES FAMILY MEMBER"/>
    <property type="match status" value="1"/>
</dbReference>
<name>A0A2S6GPU4_9PSEU</name>
<keyword evidence="2" id="KW-0560">Oxidoreductase</keyword>
<dbReference type="OrthoDB" id="3542748at2"/>
<dbReference type="InterPro" id="IPR036291">
    <property type="entry name" value="NAD(P)-bd_dom_sf"/>
</dbReference>
<evidence type="ECO:0000259" key="3">
    <source>
        <dbReference type="SMART" id="SM00822"/>
    </source>
</evidence>
<accession>A0A2S6GPU4</accession>
<evidence type="ECO:0000313" key="5">
    <source>
        <dbReference type="Proteomes" id="UP000239203"/>
    </source>
</evidence>
<gene>
    <name evidence="4" type="ORF">CLV40_108247</name>
</gene>
<dbReference type="InterPro" id="IPR020904">
    <property type="entry name" value="Sc_DH/Rdtase_CS"/>
</dbReference>
<feature type="domain" description="Ketoreductase" evidence="3">
    <location>
        <begin position="7"/>
        <end position="177"/>
    </location>
</feature>
<dbReference type="Pfam" id="PF13561">
    <property type="entry name" value="adh_short_C2"/>
    <property type="match status" value="1"/>
</dbReference>
<dbReference type="SUPFAM" id="SSF51735">
    <property type="entry name" value="NAD(P)-binding Rossmann-fold domains"/>
    <property type="match status" value="1"/>
</dbReference>
<dbReference type="PROSITE" id="PS00061">
    <property type="entry name" value="ADH_SHORT"/>
    <property type="match status" value="1"/>
</dbReference>
<dbReference type="SMART" id="SM00822">
    <property type="entry name" value="PKS_KR"/>
    <property type="match status" value="1"/>
</dbReference>
<dbReference type="Gene3D" id="3.40.50.720">
    <property type="entry name" value="NAD(P)-binding Rossmann-like Domain"/>
    <property type="match status" value="1"/>
</dbReference>
<organism evidence="4 5">
    <name type="scientific">Actinokineospora auranticolor</name>
    <dbReference type="NCBI Taxonomy" id="155976"/>
    <lineage>
        <taxon>Bacteria</taxon>
        <taxon>Bacillati</taxon>
        <taxon>Actinomycetota</taxon>
        <taxon>Actinomycetes</taxon>
        <taxon>Pseudonocardiales</taxon>
        <taxon>Pseudonocardiaceae</taxon>
        <taxon>Actinokineospora</taxon>
    </lineage>
</organism>
<protein>
    <submittedName>
        <fullName evidence="4">3alpha(Or 20beta)-hydroxysteroid dehydrogenase</fullName>
    </submittedName>
</protein>
<dbReference type="GO" id="GO:0016616">
    <property type="term" value="F:oxidoreductase activity, acting on the CH-OH group of donors, NAD or NADP as acceptor"/>
    <property type="evidence" value="ECO:0007669"/>
    <property type="project" value="UniProtKB-ARBA"/>
</dbReference>
<keyword evidence="5" id="KW-1185">Reference proteome</keyword>
<dbReference type="InterPro" id="IPR002347">
    <property type="entry name" value="SDR_fam"/>
</dbReference>
<dbReference type="PRINTS" id="PR00081">
    <property type="entry name" value="GDHRDH"/>
</dbReference>
<comment type="caution">
    <text evidence="4">The sequence shown here is derived from an EMBL/GenBank/DDBJ whole genome shotgun (WGS) entry which is preliminary data.</text>
</comment>